<evidence type="ECO:0000313" key="2">
    <source>
        <dbReference type="EMBL" id="SKA74713.1"/>
    </source>
</evidence>
<sequence length="247" mass="28057">MSARLSRVQMERLERWFSGQPGAFAFSQQRRLVGRLSMIWSRREGRLLDIGCRNGHFLEAFWESGFDVDGVDAEPELLARARTCIGERADCNVGSPEHLGFADGEYEYTTVLQVLDLCENPEAVIKEALRVAKLGVIIGFWNKWSLTQTLRRCRGAEAEYLSDIQWHNPLEMTRMVEKLANRKISRKASVLPGPACTWRRDRPLGRVNRRVYPFPLGAYCAIRVDFLDDKLVTPLMSFSTSPCGGSV</sequence>
<dbReference type="Pfam" id="PF08241">
    <property type="entry name" value="Methyltransf_11"/>
    <property type="match status" value="1"/>
</dbReference>
<evidence type="ECO:0000313" key="3">
    <source>
        <dbReference type="Proteomes" id="UP000189733"/>
    </source>
</evidence>
<dbReference type="AlphaFoldDB" id="A0A1T4WBP6"/>
<organism evidence="2 3">
    <name type="scientific">Desulfobaculum bizertense DSM 18034</name>
    <dbReference type="NCBI Taxonomy" id="1121442"/>
    <lineage>
        <taxon>Bacteria</taxon>
        <taxon>Pseudomonadati</taxon>
        <taxon>Thermodesulfobacteriota</taxon>
        <taxon>Desulfovibrionia</taxon>
        <taxon>Desulfovibrionales</taxon>
        <taxon>Desulfovibrionaceae</taxon>
        <taxon>Desulfobaculum</taxon>
    </lineage>
</organism>
<dbReference type="SUPFAM" id="SSF53335">
    <property type="entry name" value="S-adenosyl-L-methionine-dependent methyltransferases"/>
    <property type="match status" value="1"/>
</dbReference>
<dbReference type="OrthoDB" id="9782767at2"/>
<gene>
    <name evidence="2" type="ORF">SAMN02745702_02013</name>
</gene>
<reference evidence="2 3" key="1">
    <citation type="submission" date="2017-02" db="EMBL/GenBank/DDBJ databases">
        <authorList>
            <person name="Peterson S.W."/>
        </authorList>
    </citation>
    <scope>NUCLEOTIDE SEQUENCE [LARGE SCALE GENOMIC DNA]</scope>
    <source>
        <strain evidence="2 3">DSM 18034</strain>
    </source>
</reference>
<keyword evidence="2" id="KW-0489">Methyltransferase</keyword>
<name>A0A1T4WBP6_9BACT</name>
<keyword evidence="3" id="KW-1185">Reference proteome</keyword>
<dbReference type="STRING" id="1121442.SAMN02745702_02013"/>
<dbReference type="GO" id="GO:0032259">
    <property type="term" value="P:methylation"/>
    <property type="evidence" value="ECO:0007669"/>
    <property type="project" value="UniProtKB-KW"/>
</dbReference>
<dbReference type="RefSeq" id="WP_078685292.1">
    <property type="nucleotide sequence ID" value="NZ_FUYA01000006.1"/>
</dbReference>
<dbReference type="EMBL" id="FUYA01000006">
    <property type="protein sequence ID" value="SKA74713.1"/>
    <property type="molecule type" value="Genomic_DNA"/>
</dbReference>
<dbReference type="Proteomes" id="UP000189733">
    <property type="component" value="Unassembled WGS sequence"/>
</dbReference>
<proteinExistence type="predicted"/>
<dbReference type="Gene3D" id="3.40.50.150">
    <property type="entry name" value="Vaccinia Virus protein VP39"/>
    <property type="match status" value="1"/>
</dbReference>
<protein>
    <submittedName>
        <fullName evidence="2">Methyltransferase domain-containing protein</fullName>
    </submittedName>
</protein>
<dbReference type="InterPro" id="IPR013216">
    <property type="entry name" value="Methyltransf_11"/>
</dbReference>
<feature type="domain" description="Methyltransferase type 11" evidence="1">
    <location>
        <begin position="48"/>
        <end position="135"/>
    </location>
</feature>
<dbReference type="GO" id="GO:0008757">
    <property type="term" value="F:S-adenosylmethionine-dependent methyltransferase activity"/>
    <property type="evidence" value="ECO:0007669"/>
    <property type="project" value="InterPro"/>
</dbReference>
<evidence type="ECO:0000259" key="1">
    <source>
        <dbReference type="Pfam" id="PF08241"/>
    </source>
</evidence>
<dbReference type="InterPro" id="IPR029063">
    <property type="entry name" value="SAM-dependent_MTases_sf"/>
</dbReference>
<keyword evidence="2" id="KW-0808">Transferase</keyword>
<accession>A0A1T4WBP6</accession>